<dbReference type="PANTHER" id="PTHR46013">
    <property type="entry name" value="VASCULAR CELL ADHESION MOLECULE 1"/>
    <property type="match status" value="1"/>
</dbReference>
<evidence type="ECO:0000259" key="3">
    <source>
        <dbReference type="PROSITE" id="PS50835"/>
    </source>
</evidence>
<feature type="domain" description="Ig-like" evidence="3">
    <location>
        <begin position="5"/>
        <end position="120"/>
    </location>
</feature>
<dbReference type="InterPro" id="IPR013783">
    <property type="entry name" value="Ig-like_fold"/>
</dbReference>
<feature type="region of interest" description="Disordered" evidence="1">
    <location>
        <begin position="303"/>
        <end position="323"/>
    </location>
</feature>
<dbReference type="SUPFAM" id="SSF48726">
    <property type="entry name" value="Immunoglobulin"/>
    <property type="match status" value="3"/>
</dbReference>
<dbReference type="InterPro" id="IPR003598">
    <property type="entry name" value="Ig_sub2"/>
</dbReference>
<dbReference type="InterPro" id="IPR003599">
    <property type="entry name" value="Ig_sub"/>
</dbReference>
<reference evidence="4" key="1">
    <citation type="submission" date="2025-08" db="UniProtKB">
        <authorList>
            <consortium name="Ensembl"/>
        </authorList>
    </citation>
    <scope>IDENTIFICATION</scope>
</reference>
<dbReference type="Gene3D" id="2.60.40.10">
    <property type="entry name" value="Immunoglobulins"/>
    <property type="match status" value="3"/>
</dbReference>
<feature type="domain" description="Ig-like" evidence="3">
    <location>
        <begin position="125"/>
        <end position="194"/>
    </location>
</feature>
<dbReference type="SMART" id="SM00409">
    <property type="entry name" value="IG"/>
    <property type="match status" value="2"/>
</dbReference>
<dbReference type="GeneTree" id="ENSGT01010000222294"/>
<dbReference type="PANTHER" id="PTHR46013:SF4">
    <property type="entry name" value="B-CELL RECEPTOR CD22-RELATED"/>
    <property type="match status" value="1"/>
</dbReference>
<evidence type="ECO:0000256" key="2">
    <source>
        <dbReference type="SAM" id="Phobius"/>
    </source>
</evidence>
<keyword evidence="2" id="KW-0472">Membrane</keyword>
<accession>A0A8C5ASV1</accession>
<keyword evidence="2" id="KW-1133">Transmembrane helix</keyword>
<dbReference type="InterPro" id="IPR036179">
    <property type="entry name" value="Ig-like_dom_sf"/>
</dbReference>
<dbReference type="OMA" id="AYCEIEW"/>
<evidence type="ECO:0000256" key="1">
    <source>
        <dbReference type="SAM" id="MobiDB-lite"/>
    </source>
</evidence>
<sequence length="323" mass="35744">MNKGPQLIISYIWSLDSGQYRCDATNKLGKKSVTKSIDVKLTVRPSGEIEEGSSVTLSCSSYANPSAEYTWFKVNADRSYKKMNQGPLLVFSYIVSSDSGQYRCEAQNTIGKRSVYNSIDVKYGPKHTFLSSSSSGEIEEGSSVTLSCSSEANPAAEYTWFKEHEDSVRESGQNYTITNITSEHGGNYYCQAHNAIGYQNSTFVMIKVCIQCLKSTPSSWTTTVAVRTIVVLLATVLLLVFLWMRRKWASRKACGQGGRPDTIEELLPVPVYENVPALTNRLAHAAQREPIEEQDGHHCAIIHTSSSDNQDQDQTEMGGTSEL</sequence>
<keyword evidence="5" id="KW-1185">Reference proteome</keyword>
<proteinExistence type="predicted"/>
<dbReference type="Pfam" id="PF13927">
    <property type="entry name" value="Ig_3"/>
    <property type="match status" value="1"/>
</dbReference>
<feature type="transmembrane region" description="Helical" evidence="2">
    <location>
        <begin position="224"/>
        <end position="243"/>
    </location>
</feature>
<evidence type="ECO:0000313" key="4">
    <source>
        <dbReference type="Ensembl" id="ENSGMOP00000034091.1"/>
    </source>
</evidence>
<dbReference type="AlphaFoldDB" id="A0A8C5ASV1"/>
<evidence type="ECO:0000313" key="5">
    <source>
        <dbReference type="Proteomes" id="UP000694546"/>
    </source>
</evidence>
<dbReference type="Proteomes" id="UP000694546">
    <property type="component" value="Unassembled WGS sequence"/>
</dbReference>
<organism evidence="4 5">
    <name type="scientific">Gadus morhua</name>
    <name type="common">Atlantic cod</name>
    <dbReference type="NCBI Taxonomy" id="8049"/>
    <lineage>
        <taxon>Eukaryota</taxon>
        <taxon>Metazoa</taxon>
        <taxon>Chordata</taxon>
        <taxon>Craniata</taxon>
        <taxon>Vertebrata</taxon>
        <taxon>Euteleostomi</taxon>
        <taxon>Actinopterygii</taxon>
        <taxon>Neopterygii</taxon>
        <taxon>Teleostei</taxon>
        <taxon>Neoteleostei</taxon>
        <taxon>Acanthomorphata</taxon>
        <taxon>Zeiogadaria</taxon>
        <taxon>Gadariae</taxon>
        <taxon>Gadiformes</taxon>
        <taxon>Gadoidei</taxon>
        <taxon>Gadidae</taxon>
        <taxon>Gadus</taxon>
    </lineage>
</organism>
<dbReference type="Ensembl" id="ENSGMOT00000035953.1">
    <property type="protein sequence ID" value="ENSGMOP00000034091.1"/>
    <property type="gene ID" value="ENSGMOG00000027651.1"/>
</dbReference>
<dbReference type="Pfam" id="PF13895">
    <property type="entry name" value="Ig_2"/>
    <property type="match status" value="1"/>
</dbReference>
<name>A0A8C5ASV1_GADMO</name>
<dbReference type="CDD" id="cd00096">
    <property type="entry name" value="Ig"/>
    <property type="match status" value="1"/>
</dbReference>
<dbReference type="InterPro" id="IPR007110">
    <property type="entry name" value="Ig-like_dom"/>
</dbReference>
<protein>
    <recommendedName>
        <fullName evidence="3">Ig-like domain-containing protein</fullName>
    </recommendedName>
</protein>
<dbReference type="PROSITE" id="PS50835">
    <property type="entry name" value="IG_LIKE"/>
    <property type="match status" value="2"/>
</dbReference>
<reference evidence="4" key="2">
    <citation type="submission" date="2025-09" db="UniProtKB">
        <authorList>
            <consortium name="Ensembl"/>
        </authorList>
    </citation>
    <scope>IDENTIFICATION</scope>
</reference>
<keyword evidence="2" id="KW-0812">Transmembrane</keyword>
<dbReference type="SMART" id="SM00408">
    <property type="entry name" value="IGc2"/>
    <property type="match status" value="2"/>
</dbReference>